<evidence type="ECO:0000313" key="3">
    <source>
        <dbReference type="Proteomes" id="UP001066276"/>
    </source>
</evidence>
<dbReference type="AlphaFoldDB" id="A0AAV7NQ34"/>
<dbReference type="EMBL" id="JANPWB010000012">
    <property type="protein sequence ID" value="KAJ1116779.1"/>
    <property type="molecule type" value="Genomic_DNA"/>
</dbReference>
<keyword evidence="3" id="KW-1185">Reference proteome</keyword>
<comment type="caution">
    <text evidence="2">The sequence shown here is derived from an EMBL/GenBank/DDBJ whole genome shotgun (WGS) entry which is preliminary data.</text>
</comment>
<proteinExistence type="predicted"/>
<feature type="region of interest" description="Disordered" evidence="1">
    <location>
        <begin position="114"/>
        <end position="157"/>
    </location>
</feature>
<reference evidence="2" key="1">
    <citation type="journal article" date="2022" name="bioRxiv">
        <title>Sequencing and chromosome-scale assembly of the giantPleurodeles waltlgenome.</title>
        <authorList>
            <person name="Brown T."/>
            <person name="Elewa A."/>
            <person name="Iarovenko S."/>
            <person name="Subramanian E."/>
            <person name="Araus A.J."/>
            <person name="Petzold A."/>
            <person name="Susuki M."/>
            <person name="Suzuki K.-i.T."/>
            <person name="Hayashi T."/>
            <person name="Toyoda A."/>
            <person name="Oliveira C."/>
            <person name="Osipova E."/>
            <person name="Leigh N.D."/>
            <person name="Simon A."/>
            <person name="Yun M.H."/>
        </authorList>
    </citation>
    <scope>NUCLEOTIDE SEQUENCE</scope>
    <source>
        <strain evidence="2">20211129_DDA</strain>
        <tissue evidence="2">Liver</tissue>
    </source>
</reference>
<gene>
    <name evidence="2" type="ORF">NDU88_004985</name>
</gene>
<organism evidence="2 3">
    <name type="scientific">Pleurodeles waltl</name>
    <name type="common">Iberian ribbed newt</name>
    <dbReference type="NCBI Taxonomy" id="8319"/>
    <lineage>
        <taxon>Eukaryota</taxon>
        <taxon>Metazoa</taxon>
        <taxon>Chordata</taxon>
        <taxon>Craniata</taxon>
        <taxon>Vertebrata</taxon>
        <taxon>Euteleostomi</taxon>
        <taxon>Amphibia</taxon>
        <taxon>Batrachia</taxon>
        <taxon>Caudata</taxon>
        <taxon>Salamandroidea</taxon>
        <taxon>Salamandridae</taxon>
        <taxon>Pleurodelinae</taxon>
        <taxon>Pleurodeles</taxon>
    </lineage>
</organism>
<sequence>MEGRREQTVALDIGADSAAAGDQWFRLPPVPWESGKEGVARRGDRRGRTGAGGPRGAGRPREELTGAGAWVEDRRCVRRSTDPAGIIWRGLGRAPVKVETGGWGLVSILEPEGLLDDRRAAATRPSPQENTGRGPGQEVGRQEGLNWGRPRRNGLFC</sequence>
<feature type="region of interest" description="Disordered" evidence="1">
    <location>
        <begin position="26"/>
        <end position="66"/>
    </location>
</feature>
<dbReference type="Proteomes" id="UP001066276">
    <property type="component" value="Chromosome 8"/>
</dbReference>
<name>A0AAV7NQ34_PLEWA</name>
<protein>
    <submittedName>
        <fullName evidence="2">Uncharacterized protein</fullName>
    </submittedName>
</protein>
<evidence type="ECO:0000313" key="2">
    <source>
        <dbReference type="EMBL" id="KAJ1116779.1"/>
    </source>
</evidence>
<evidence type="ECO:0000256" key="1">
    <source>
        <dbReference type="SAM" id="MobiDB-lite"/>
    </source>
</evidence>
<accession>A0AAV7NQ34</accession>